<dbReference type="AlphaFoldDB" id="A0A7X0UAD3"/>
<evidence type="ECO:0000259" key="4">
    <source>
        <dbReference type="PROSITE" id="PS51084"/>
    </source>
</evidence>
<dbReference type="CDD" id="cd01276">
    <property type="entry name" value="PKCI_related"/>
    <property type="match status" value="1"/>
</dbReference>
<evidence type="ECO:0000256" key="1">
    <source>
        <dbReference type="PIRSR" id="PIRSR601310-1"/>
    </source>
</evidence>
<feature type="domain" description="HIT" evidence="4">
    <location>
        <begin position="7"/>
        <end position="118"/>
    </location>
</feature>
<accession>A0A7X0UAD3</accession>
<dbReference type="InterPro" id="IPR001310">
    <property type="entry name" value="Histidine_triad_HIT"/>
</dbReference>
<dbReference type="Proteomes" id="UP000575083">
    <property type="component" value="Unassembled WGS sequence"/>
</dbReference>
<dbReference type="SUPFAM" id="SSF54197">
    <property type="entry name" value="HIT-like"/>
    <property type="match status" value="1"/>
</dbReference>
<organism evidence="5 6">
    <name type="scientific">Acidovorax soli</name>
    <dbReference type="NCBI Taxonomy" id="592050"/>
    <lineage>
        <taxon>Bacteria</taxon>
        <taxon>Pseudomonadati</taxon>
        <taxon>Pseudomonadota</taxon>
        <taxon>Betaproteobacteria</taxon>
        <taxon>Burkholderiales</taxon>
        <taxon>Comamonadaceae</taxon>
        <taxon>Acidovorax</taxon>
    </lineage>
</organism>
<evidence type="ECO:0000256" key="3">
    <source>
        <dbReference type="PROSITE-ProRule" id="PRU00464"/>
    </source>
</evidence>
<dbReference type="InterPro" id="IPR011146">
    <property type="entry name" value="HIT-like"/>
</dbReference>
<dbReference type="RefSeq" id="WP_184860010.1">
    <property type="nucleotide sequence ID" value="NZ_JACHLK010000007.1"/>
</dbReference>
<dbReference type="PROSITE" id="PS00892">
    <property type="entry name" value="HIT_1"/>
    <property type="match status" value="1"/>
</dbReference>
<dbReference type="Pfam" id="PF11969">
    <property type="entry name" value="DcpS_C"/>
    <property type="match status" value="1"/>
</dbReference>
<dbReference type="Gene3D" id="3.30.428.10">
    <property type="entry name" value="HIT-like"/>
    <property type="match status" value="1"/>
</dbReference>
<keyword evidence="6" id="KW-1185">Reference proteome</keyword>
<dbReference type="PROSITE" id="PS51084">
    <property type="entry name" value="HIT_2"/>
    <property type="match status" value="1"/>
</dbReference>
<comment type="caution">
    <text evidence="5">The sequence shown here is derived from an EMBL/GenBank/DDBJ whole genome shotgun (WGS) entry which is preliminary data.</text>
</comment>
<feature type="short sequence motif" description="Histidine triad motif" evidence="2 3">
    <location>
        <begin position="103"/>
        <end position="107"/>
    </location>
</feature>
<protein>
    <submittedName>
        <fullName evidence="5">Histidine triad (HIT) family protein</fullName>
    </submittedName>
</protein>
<dbReference type="InterPro" id="IPR036265">
    <property type="entry name" value="HIT-like_sf"/>
</dbReference>
<evidence type="ECO:0000313" key="5">
    <source>
        <dbReference type="EMBL" id="MBB6561106.1"/>
    </source>
</evidence>
<dbReference type="PRINTS" id="PR00332">
    <property type="entry name" value="HISTRIAD"/>
</dbReference>
<feature type="active site" description="Tele-AMP-histidine intermediate" evidence="1">
    <location>
        <position position="105"/>
    </location>
</feature>
<dbReference type="EMBL" id="JACHLK010000007">
    <property type="protein sequence ID" value="MBB6561106.1"/>
    <property type="molecule type" value="Genomic_DNA"/>
</dbReference>
<dbReference type="PANTHER" id="PTHR23089">
    <property type="entry name" value="HISTIDINE TRIAD HIT PROTEIN"/>
    <property type="match status" value="1"/>
</dbReference>
<proteinExistence type="predicted"/>
<name>A0A7X0UAD3_9BURK</name>
<evidence type="ECO:0000256" key="2">
    <source>
        <dbReference type="PIRSR" id="PIRSR601310-3"/>
    </source>
</evidence>
<dbReference type="InterPro" id="IPR019808">
    <property type="entry name" value="Histidine_triad_CS"/>
</dbReference>
<gene>
    <name evidence="5" type="ORF">HNP48_003794</name>
</gene>
<dbReference type="GO" id="GO:0003824">
    <property type="term" value="F:catalytic activity"/>
    <property type="evidence" value="ECO:0007669"/>
    <property type="project" value="InterPro"/>
</dbReference>
<reference evidence="5 6" key="1">
    <citation type="submission" date="2020-08" db="EMBL/GenBank/DDBJ databases">
        <title>Functional genomics of gut bacteria from endangered species of beetles.</title>
        <authorList>
            <person name="Carlos-Shanley C."/>
        </authorList>
    </citation>
    <scope>NUCLEOTIDE SEQUENCE [LARGE SCALE GENOMIC DNA]</scope>
    <source>
        <strain evidence="5 6">S00198</strain>
    </source>
</reference>
<evidence type="ECO:0000313" key="6">
    <source>
        <dbReference type="Proteomes" id="UP000575083"/>
    </source>
</evidence>
<sequence length="118" mass="13105">MHDPNCLFCKIIAGQIPSKKVYEDEEVFAFHDIHPWAPVHFLMVPKAHIPSMAQVTEEHAGVLGRMMALAPKLALEQGCNPYPEGGFRIVVNTGLEGGQEIHHLHIHVMGGPRPWLKG</sequence>